<dbReference type="PANTHER" id="PTHR10218">
    <property type="entry name" value="GTP-BINDING PROTEIN ALPHA SUBUNIT"/>
    <property type="match status" value="1"/>
</dbReference>
<dbReference type="EMBL" id="JACAZH010000033">
    <property type="protein sequence ID" value="KAF7337525.1"/>
    <property type="molecule type" value="Genomic_DNA"/>
</dbReference>
<reference evidence="8" key="1">
    <citation type="submission" date="2020-05" db="EMBL/GenBank/DDBJ databases">
        <title>Mycena genomes resolve the evolution of fungal bioluminescence.</title>
        <authorList>
            <person name="Tsai I.J."/>
        </authorList>
    </citation>
    <scope>NUCLEOTIDE SEQUENCE</scope>
    <source>
        <strain evidence="8">160909Yilan</strain>
    </source>
</reference>
<dbReference type="GO" id="GO:0031683">
    <property type="term" value="F:G-protein beta/gamma-subunit complex binding"/>
    <property type="evidence" value="ECO:0007669"/>
    <property type="project" value="InterPro"/>
</dbReference>
<dbReference type="AlphaFoldDB" id="A0A8H7CHF0"/>
<dbReference type="PANTHER" id="PTHR10218:SF360">
    <property type="entry name" value="GUANINE NUCLEOTIDE-BINDING PROTEIN SUBUNIT ALPHA HOMOLOG"/>
    <property type="match status" value="1"/>
</dbReference>
<dbReference type="PROSITE" id="PS51882">
    <property type="entry name" value="G_ALPHA"/>
    <property type="match status" value="1"/>
</dbReference>
<dbReference type="GO" id="GO:0003924">
    <property type="term" value="F:GTPase activity"/>
    <property type="evidence" value="ECO:0007669"/>
    <property type="project" value="InterPro"/>
</dbReference>
<dbReference type="InterPro" id="IPR011025">
    <property type="entry name" value="GproteinA_insert"/>
</dbReference>
<evidence type="ECO:0000313" key="8">
    <source>
        <dbReference type="EMBL" id="KAF7337525.1"/>
    </source>
</evidence>
<evidence type="ECO:0000256" key="2">
    <source>
        <dbReference type="ARBA" id="ARBA00022741"/>
    </source>
</evidence>
<dbReference type="Gene3D" id="3.40.50.300">
    <property type="entry name" value="P-loop containing nucleotide triphosphate hydrolases"/>
    <property type="match status" value="2"/>
</dbReference>
<dbReference type="SMART" id="SM00275">
    <property type="entry name" value="G_alpha"/>
    <property type="match status" value="1"/>
</dbReference>
<evidence type="ECO:0000313" key="9">
    <source>
        <dbReference type="Proteomes" id="UP000623467"/>
    </source>
</evidence>
<dbReference type="SUPFAM" id="SSF47895">
    <property type="entry name" value="Transducin (alpha subunit), insertion domain"/>
    <property type="match status" value="1"/>
</dbReference>
<protein>
    <recommendedName>
        <fullName evidence="10">G-alpha-domain-containing protein</fullName>
    </recommendedName>
</protein>
<dbReference type="GO" id="GO:0005525">
    <property type="term" value="F:GTP binding"/>
    <property type="evidence" value="ECO:0007669"/>
    <property type="project" value="UniProtKB-KW"/>
</dbReference>
<sequence>MAKGKQPLQAVRRRSLSDPLALALLPPPNETVDERESRLEAARDAKSVSDGIDEMIRHERNHRKKNRAEVQVLLLGQSESGKSTCLKQFQLLHNTAAFHAERIAWRAVIYLNLVRSVRRILDALQPEPEVEEHDDTDPLAYSLEPASLIISSSGRPPSAISGTKVPNYEGYRRRLQPLMQLEDRLIRLLSSPDEDEATHFGPWEHFAPQPYTTSGQHGRPTPTILIPPMQLSSTPSPRNGAASSSNSTASPTSSIGSSKTKEVAVHTSTNWKKAFSFGSSKSKSPTSPNSGEIEGWWEDPDDPVHTLHACAQYMQEMWRDRNVRQRLREKRIRLEESSGFYLDEIPRITAKRYIPTDADVLKARLKTMGVVEHTFSISSGSNRGVQWKIYDVGGARNQRQAWAPYFEDMNAIIFLAPISAFDQVLTEDPVVNRLEDSLQLWQAVVSNKLLAKVNIVLFLNKCDLLQAKLEAGVRLNHYMISYGNRPNDYDSVSTYFRHKFGAVHHAVTPNKERELYIHLTAVTDTRRTATIISNGSYRVHFVRFFAAVVLINWELDSAGYHYQRQPEDHETRITAVNAGPGRPAFHLGCDAPRAIIPTP</sequence>
<proteinExistence type="predicted"/>
<evidence type="ECO:0000256" key="1">
    <source>
        <dbReference type="ARBA" id="ARBA00022723"/>
    </source>
</evidence>
<keyword evidence="9" id="KW-1185">Reference proteome</keyword>
<feature type="region of interest" description="Disordered" evidence="7">
    <location>
        <begin position="199"/>
        <end position="261"/>
    </location>
</feature>
<dbReference type="GO" id="GO:0005834">
    <property type="term" value="C:heterotrimeric G-protein complex"/>
    <property type="evidence" value="ECO:0007669"/>
    <property type="project" value="TreeGrafter"/>
</dbReference>
<name>A0A8H7CHF0_9AGAR</name>
<evidence type="ECO:0000256" key="5">
    <source>
        <dbReference type="PIRSR" id="PIRSR601019-1"/>
    </source>
</evidence>
<dbReference type="InterPro" id="IPR001019">
    <property type="entry name" value="Gprotein_alpha_su"/>
</dbReference>
<gene>
    <name evidence="8" type="ORF">MSAN_02225700</name>
</gene>
<accession>A0A8H7CHF0</accession>
<dbReference type="GO" id="GO:0007188">
    <property type="term" value="P:adenylate cyclase-modulating G protein-coupled receptor signaling pathway"/>
    <property type="evidence" value="ECO:0007669"/>
    <property type="project" value="TreeGrafter"/>
</dbReference>
<dbReference type="FunFam" id="3.40.50.300:FF:000692">
    <property type="entry name" value="Guanine nucleotide-binding protein subunit alpha"/>
    <property type="match status" value="1"/>
</dbReference>
<keyword evidence="6" id="KW-0460">Magnesium</keyword>
<dbReference type="OrthoDB" id="5817230at2759"/>
<feature type="compositionally biased region" description="Low complexity" evidence="7">
    <location>
        <begin position="275"/>
        <end position="291"/>
    </location>
</feature>
<dbReference type="Pfam" id="PF00503">
    <property type="entry name" value="G-alpha"/>
    <property type="match status" value="1"/>
</dbReference>
<keyword evidence="1 6" id="KW-0479">Metal-binding</keyword>
<feature type="region of interest" description="Disordered" evidence="7">
    <location>
        <begin position="275"/>
        <end position="301"/>
    </location>
</feature>
<feature type="binding site" evidence="5">
    <location>
        <begin position="361"/>
        <end position="367"/>
    </location>
    <ligand>
        <name>GTP</name>
        <dbReference type="ChEBI" id="CHEBI:37565"/>
    </ligand>
</feature>
<keyword evidence="4" id="KW-0807">Transducer</keyword>
<organism evidence="8 9">
    <name type="scientific">Mycena sanguinolenta</name>
    <dbReference type="NCBI Taxonomy" id="230812"/>
    <lineage>
        <taxon>Eukaryota</taxon>
        <taxon>Fungi</taxon>
        <taxon>Dikarya</taxon>
        <taxon>Basidiomycota</taxon>
        <taxon>Agaricomycotina</taxon>
        <taxon>Agaricomycetes</taxon>
        <taxon>Agaricomycetidae</taxon>
        <taxon>Agaricales</taxon>
        <taxon>Marasmiineae</taxon>
        <taxon>Mycenaceae</taxon>
        <taxon>Mycena</taxon>
    </lineage>
</organism>
<dbReference type="GO" id="GO:0046872">
    <property type="term" value="F:metal ion binding"/>
    <property type="evidence" value="ECO:0007669"/>
    <property type="project" value="UniProtKB-KW"/>
</dbReference>
<feature type="compositionally biased region" description="Low complexity" evidence="7">
    <location>
        <begin position="241"/>
        <end position="258"/>
    </location>
</feature>
<dbReference type="SUPFAM" id="SSF52540">
    <property type="entry name" value="P-loop containing nucleoside triphosphate hydrolases"/>
    <property type="match status" value="1"/>
</dbReference>
<keyword evidence="3 5" id="KW-0342">GTP-binding</keyword>
<feature type="compositionally biased region" description="Basic and acidic residues" evidence="7">
    <location>
        <begin position="32"/>
        <end position="46"/>
    </location>
</feature>
<dbReference type="Proteomes" id="UP000623467">
    <property type="component" value="Unassembled WGS sequence"/>
</dbReference>
<dbReference type="InterPro" id="IPR027417">
    <property type="entry name" value="P-loop_NTPase"/>
</dbReference>
<feature type="region of interest" description="Disordered" evidence="7">
    <location>
        <begin position="22"/>
        <end position="46"/>
    </location>
</feature>
<dbReference type="GO" id="GO:0005737">
    <property type="term" value="C:cytoplasm"/>
    <property type="evidence" value="ECO:0007669"/>
    <property type="project" value="TreeGrafter"/>
</dbReference>
<keyword evidence="2 5" id="KW-0547">Nucleotide-binding</keyword>
<feature type="binding site" evidence="6">
    <location>
        <position position="367"/>
    </location>
    <ligand>
        <name>Mg(2+)</name>
        <dbReference type="ChEBI" id="CHEBI:18420"/>
    </ligand>
</feature>
<evidence type="ECO:0000256" key="3">
    <source>
        <dbReference type="ARBA" id="ARBA00023134"/>
    </source>
</evidence>
<evidence type="ECO:0008006" key="10">
    <source>
        <dbReference type="Google" id="ProtNLM"/>
    </source>
</evidence>
<evidence type="ECO:0000256" key="6">
    <source>
        <dbReference type="PIRSR" id="PIRSR601019-2"/>
    </source>
</evidence>
<feature type="binding site" evidence="5">
    <location>
        <begin position="460"/>
        <end position="463"/>
    </location>
    <ligand>
        <name>GTP</name>
        <dbReference type="ChEBI" id="CHEBI:37565"/>
    </ligand>
</feature>
<dbReference type="GO" id="GO:0001664">
    <property type="term" value="F:G protein-coupled receptor binding"/>
    <property type="evidence" value="ECO:0007669"/>
    <property type="project" value="TreeGrafter"/>
</dbReference>
<evidence type="ECO:0000256" key="7">
    <source>
        <dbReference type="SAM" id="MobiDB-lite"/>
    </source>
</evidence>
<comment type="caution">
    <text evidence="8">The sequence shown here is derived from an EMBL/GenBank/DDBJ whole genome shotgun (WGS) entry which is preliminary data.</text>
</comment>
<dbReference type="PRINTS" id="PR00318">
    <property type="entry name" value="GPROTEINA"/>
</dbReference>
<evidence type="ECO:0000256" key="4">
    <source>
        <dbReference type="ARBA" id="ARBA00023224"/>
    </source>
</evidence>